<dbReference type="EMBL" id="MNAD01001459">
    <property type="protein sequence ID" value="OJT05453.1"/>
    <property type="molecule type" value="Genomic_DNA"/>
</dbReference>
<evidence type="ECO:0000256" key="1">
    <source>
        <dbReference type="SAM" id="MobiDB-lite"/>
    </source>
</evidence>
<sequence length="390" mass="44659">HYRLVVKEVGIPLYKFKNGRQLVSIILDCLEAHEDAYLKAGVIHRDISCGNLLMLPREEPSGDTVYEGLLVDWELSKRMDPESKTPGEPDRRGTWQFMSVNALNNPTKPILIPDELESFFHALLWFAIRWLPHNCSNVSYFMRDYFDAGETANYKDYYCNSVKQSTIAGAHLFTFTNAPLHFLGCPPPKQNSEGRSVRSLTSSALPSNWVKAPPVCVEALKWPEADLHPIDALFTELLLWFGAYYQLPKLPENIPPPILHLKKPTNARDRRRFEQYQQMRASDSHWHSTSMAKSLKQHRAAVEQRAKKLESHRAMAELLFEWLYAAEVWPEDDKQPDQFVQHSDQEDSEKDEETAEKPVVGSSSKRGALHEGPFSDSARKRLRTTPTSQA</sequence>
<gene>
    <name evidence="3" type="ORF">TRAPUB_3723</name>
</gene>
<dbReference type="Proteomes" id="UP000184267">
    <property type="component" value="Unassembled WGS sequence"/>
</dbReference>
<dbReference type="OMA" id="ASDSHWH"/>
<protein>
    <recommendedName>
        <fullName evidence="2">Fungal-type protein kinase domain-containing protein</fullName>
    </recommendedName>
</protein>
<reference evidence="3 4" key="1">
    <citation type="submission" date="2016-10" db="EMBL/GenBank/DDBJ databases">
        <title>Genome sequence of the basidiomycete white-rot fungus Trametes pubescens.</title>
        <authorList>
            <person name="Makela M.R."/>
            <person name="Granchi Z."/>
            <person name="Peng M."/>
            <person name="De Vries R.P."/>
            <person name="Grigoriev I."/>
            <person name="Riley R."/>
            <person name="Hilden K."/>
        </authorList>
    </citation>
    <scope>NUCLEOTIDE SEQUENCE [LARGE SCALE GENOMIC DNA]</scope>
    <source>
        <strain evidence="3 4">FBCC735</strain>
    </source>
</reference>
<evidence type="ECO:0000259" key="2">
    <source>
        <dbReference type="Pfam" id="PF17667"/>
    </source>
</evidence>
<dbReference type="OrthoDB" id="2757790at2759"/>
<dbReference type="Pfam" id="PF17667">
    <property type="entry name" value="Pkinase_fungal"/>
    <property type="match status" value="1"/>
</dbReference>
<dbReference type="Gene3D" id="1.10.510.10">
    <property type="entry name" value="Transferase(Phosphotransferase) domain 1"/>
    <property type="match status" value="1"/>
</dbReference>
<feature type="region of interest" description="Disordered" evidence="1">
    <location>
        <begin position="335"/>
        <end position="390"/>
    </location>
</feature>
<feature type="non-terminal residue" evidence="3">
    <location>
        <position position="1"/>
    </location>
</feature>
<organism evidence="3 4">
    <name type="scientific">Trametes pubescens</name>
    <name type="common">White-rot fungus</name>
    <dbReference type="NCBI Taxonomy" id="154538"/>
    <lineage>
        <taxon>Eukaryota</taxon>
        <taxon>Fungi</taxon>
        <taxon>Dikarya</taxon>
        <taxon>Basidiomycota</taxon>
        <taxon>Agaricomycotina</taxon>
        <taxon>Agaricomycetes</taxon>
        <taxon>Polyporales</taxon>
        <taxon>Polyporaceae</taxon>
        <taxon>Trametes</taxon>
    </lineage>
</organism>
<comment type="caution">
    <text evidence="3">The sequence shown here is derived from an EMBL/GenBank/DDBJ whole genome shotgun (WGS) entry which is preliminary data.</text>
</comment>
<name>A0A1M2VD45_TRAPU</name>
<evidence type="ECO:0000313" key="3">
    <source>
        <dbReference type="EMBL" id="OJT05453.1"/>
    </source>
</evidence>
<dbReference type="PANTHER" id="PTHR38248">
    <property type="entry name" value="FUNK1 6"/>
    <property type="match status" value="1"/>
</dbReference>
<evidence type="ECO:0000313" key="4">
    <source>
        <dbReference type="Proteomes" id="UP000184267"/>
    </source>
</evidence>
<keyword evidence="4" id="KW-1185">Reference proteome</keyword>
<accession>A0A1M2VD45</accession>
<dbReference type="SUPFAM" id="SSF56112">
    <property type="entry name" value="Protein kinase-like (PK-like)"/>
    <property type="match status" value="1"/>
</dbReference>
<feature type="domain" description="Fungal-type protein kinase" evidence="2">
    <location>
        <begin position="1"/>
        <end position="126"/>
    </location>
</feature>
<dbReference type="InterPro" id="IPR011009">
    <property type="entry name" value="Kinase-like_dom_sf"/>
</dbReference>
<dbReference type="AlphaFoldDB" id="A0A1M2VD45"/>
<dbReference type="InterPro" id="IPR040976">
    <property type="entry name" value="Pkinase_fungal"/>
</dbReference>
<dbReference type="PANTHER" id="PTHR38248:SF2">
    <property type="entry name" value="FUNK1 11"/>
    <property type="match status" value="1"/>
</dbReference>
<proteinExistence type="predicted"/>